<name>A0ABS6SCJ7_9SPHN</name>
<feature type="domain" description="Haemolysin-type calcium binding-related" evidence="2">
    <location>
        <begin position="915"/>
        <end position="956"/>
    </location>
</feature>
<evidence type="ECO:0000313" key="4">
    <source>
        <dbReference type="Proteomes" id="UP000722336"/>
    </source>
</evidence>
<feature type="domain" description="Haemolysin-type calcium binding-related" evidence="2">
    <location>
        <begin position="1312"/>
        <end position="1352"/>
    </location>
</feature>
<dbReference type="Pfam" id="PF06594">
    <property type="entry name" value="HCBP_related"/>
    <property type="match status" value="7"/>
</dbReference>
<dbReference type="EMBL" id="JAGSPA010000001">
    <property type="protein sequence ID" value="MBV7256147.1"/>
    <property type="molecule type" value="Genomic_DNA"/>
</dbReference>
<dbReference type="InterPro" id="IPR001343">
    <property type="entry name" value="Hemolysn_Ca-bd"/>
</dbReference>
<comment type="caution">
    <text evidence="3">The sequence shown here is derived from an EMBL/GenBank/DDBJ whole genome shotgun (WGS) entry which is preliminary data.</text>
</comment>
<sequence length="1865" mass="200714">MMTALDVVLPTLDTADIEVLRVAALPLLNAWASHVPDFAPDLNILTPVVPSAGIALAHTLSAEGGIGTVSGILVPPTTAGSDWRIFRLQDIDGSVEVVESAYASYADGLSALGGGLAVDESVTEISGEEVTFFERYTGERLPFADYAPANPEAGLDAVGDFTNLLRDRQEVFAVRLALQGPLGDQLFPGVDYDATEDRFTLSDARQLIPSYEAILGSLPADGDAALTELQGWKPILDIVIGGLDRGDGLVNSYNYLFGNIVAAYETVDPNIDIRDAANELGVPKNRIVAGEGVLNGTSGDDIFYVTNGNTLVAGGQGFDSYVFGREFGDVVVDDVEAMLTEQVDDVIRFADYASGDFTATREGLDLILAVTGTDNVVRVKNQFTGSTPGLFGGDFSPDNGVAEISFADGVNWNRITMAQAVSHPGEGDETVIGTASIDWLDGGAGNDFLSGGDNGDGYVFAFGYGQDSIHENVNNILIDLPDFVEFGAGVRLDDLEFVRNGPSDDLTIRLTGTDDELTIIDQFEAAYTGPLGKQWLDRIEFLSFETGRTLDWQSLMTKMVADAKTEGDDEIYGFDVTDRLDGGAGDDLLSGGNESDTYIFSIGYGHDTIRDAADNILASDTDRIEFGAGITPDMIRLSRNGASKSLAISIEGHADQLTIDGQFDHFHTGVFGVQNWNEIERFVFEDGTVWTESDVRQRLLNQMSTDGDDVIHGYVFSERLNGGAGNDTLSGGDGNDIYVYDAGYGNDLIVEQLDNHNFSDFDIVEFGPGLTAADMDVSRNGDALVFTVQASGETLTIGGQFDNYIGFTDHDVEEFRFADGLVWNKSDIQSMLLASTDGDDTITAFHTADTLAGGLGNDTLYGADGSDTYLFNIGDGQDTIHESVEFANISDNDRLIFGANIAPTDVSVSRSGNALTLSIAGTSDSVTVSGQFAHSSWFSWNDIEHFEFADGTVWSKRDVANMVLGGTSGDDNLVGTFQNDELDGREGDDVLSGGDGSDFYYFGVGYGSDIIFETVTDHNLSENDKVIFNAGIVPDGVHYARNGDQLIISLSGSADKLTIDGQFYNYVGFTDRDVEAFEFADGTVITKSDVQALLTIGTAANETITGFHTSDRIDGGAGNDILRGADGADTYVFGRGSGNDIIQESVEYTTISDADRIEFTEGLASADVTFARDGTNLMIAINDTSDTLTIEGAFAVSGDTQSFTWTDIEYFDFADGETLTKKDVQNLLLLSTDGDDTIDGFWTSDVIEGGLGNDLLRGGRGDDGYIYNVGDGDDVISDFRNYWGNDGDYVQLGAGITPNETVVRKSSTDANDVVLTFDNLTGSITLDNQVNGGREWTIDQIRFDDGTIWDKDEIAGRLVSGQATSGDDVINGTSGVDNIFGGAGNDTLRGNNGGDRLNGGLGNDLLEGGKHNDVYEYELGGGHDIISEFHDYWGSYDRIDFGAGIDADDLLFTRDGEHLVIDFEGNDGSIKIYHQLTGGYASREWGINELRFDDGTIWSRGQLDRAYIAQQATDGDDLVYGTSRDDVEIRGGPGNDDLFGNAGNDSYFFELGDGQDRIFENESKYGSGGNDRLVFGLGITLDDLLVSKTGQWHDLTIAIAGTNDSIFLDEVDASEHGRRYNRIETFVFQTENADGSITQTSISESALQALRIEQETTEASETIIGSRGDDRINAAGGNDSLRGWDGNDHLHGGTGDDYLNGAAGHDTYYFNLGDGVDRIYEGENRLGNGGSEKLIFGVGIDLEMLTLTDLGADYLIEVGVQGDSITIQGQDTSYRGRTYNRVERFIFQTEEADGTITQETLTYDELKAAYADLQSNSGQVEQASSIEAIGAPLTEQAFSEEDMWEIGFYTPSDGPDHHMTMLEMA</sequence>
<evidence type="ECO:0000256" key="1">
    <source>
        <dbReference type="SAM" id="Coils"/>
    </source>
</evidence>
<keyword evidence="4" id="KW-1185">Reference proteome</keyword>
<keyword evidence="1" id="KW-0175">Coiled coil</keyword>
<dbReference type="PANTHER" id="PTHR38340">
    <property type="entry name" value="S-LAYER PROTEIN"/>
    <property type="match status" value="1"/>
</dbReference>
<dbReference type="PROSITE" id="PS00330">
    <property type="entry name" value="HEMOLYSIN_CALCIUM"/>
    <property type="match status" value="7"/>
</dbReference>
<dbReference type="Proteomes" id="UP000722336">
    <property type="component" value="Unassembled WGS sequence"/>
</dbReference>
<dbReference type="InterPro" id="IPR010566">
    <property type="entry name" value="Haemolys_ca-bd"/>
</dbReference>
<evidence type="ECO:0000259" key="2">
    <source>
        <dbReference type="Pfam" id="PF06594"/>
    </source>
</evidence>
<feature type="domain" description="Haemolysin-type calcium binding-related" evidence="2">
    <location>
        <begin position="365"/>
        <end position="414"/>
    </location>
</feature>
<dbReference type="InterPro" id="IPR050557">
    <property type="entry name" value="RTX_toxin/Mannuronan_C5-epim"/>
</dbReference>
<feature type="coiled-coil region" evidence="1">
    <location>
        <begin position="1796"/>
        <end position="1823"/>
    </location>
</feature>
<feature type="domain" description="Haemolysin-type calcium binding-related" evidence="2">
    <location>
        <begin position="646"/>
        <end position="693"/>
    </location>
</feature>
<protein>
    <recommendedName>
        <fullName evidence="2">Haemolysin-type calcium binding-related domain-containing protein</fullName>
    </recommendedName>
</protein>
<feature type="domain" description="Haemolysin-type calcium binding-related" evidence="2">
    <location>
        <begin position="784"/>
        <end position="826"/>
    </location>
</feature>
<dbReference type="Pfam" id="PF00353">
    <property type="entry name" value="HemolysinCabind"/>
    <property type="match status" value="10"/>
</dbReference>
<organism evidence="3 4">
    <name type="scientific">Pacificimonas pallii</name>
    <dbReference type="NCBI Taxonomy" id="2827236"/>
    <lineage>
        <taxon>Bacteria</taxon>
        <taxon>Pseudomonadati</taxon>
        <taxon>Pseudomonadota</taxon>
        <taxon>Alphaproteobacteria</taxon>
        <taxon>Sphingomonadales</taxon>
        <taxon>Sphingosinicellaceae</taxon>
        <taxon>Pacificimonas</taxon>
    </lineage>
</organism>
<proteinExistence type="predicted"/>
<dbReference type="PANTHER" id="PTHR38340:SF1">
    <property type="entry name" value="S-LAYER PROTEIN"/>
    <property type="match status" value="1"/>
</dbReference>
<reference evidence="3 4" key="1">
    <citation type="submission" date="2021-04" db="EMBL/GenBank/DDBJ databases">
        <authorList>
            <person name="Pira H."/>
            <person name="Risdian C."/>
            <person name="Wink J."/>
        </authorList>
    </citation>
    <scope>NUCLEOTIDE SEQUENCE [LARGE SCALE GENOMIC DNA]</scope>
    <source>
        <strain evidence="3 4">WHA3</strain>
    </source>
</reference>
<gene>
    <name evidence="3" type="ORF">KCG44_05045</name>
</gene>
<feature type="domain" description="Haemolysin-type calcium binding-related" evidence="2">
    <location>
        <begin position="1176"/>
        <end position="1222"/>
    </location>
</feature>
<feature type="domain" description="Haemolysin-type calcium binding-related" evidence="2">
    <location>
        <begin position="1046"/>
        <end position="1088"/>
    </location>
</feature>
<evidence type="ECO:0000313" key="3">
    <source>
        <dbReference type="EMBL" id="MBV7256147.1"/>
    </source>
</evidence>
<accession>A0ABS6SCJ7</accession>
<dbReference type="InterPro" id="IPR018511">
    <property type="entry name" value="Hemolysin-typ_Ca-bd_CS"/>
</dbReference>